<gene>
    <name evidence="2" type="ORF">K458DRAFT_46064</name>
</gene>
<protein>
    <submittedName>
        <fullName evidence="2">Uncharacterized protein</fullName>
    </submittedName>
</protein>
<feature type="transmembrane region" description="Helical" evidence="1">
    <location>
        <begin position="62"/>
        <end position="84"/>
    </location>
</feature>
<keyword evidence="1" id="KW-1133">Transmembrane helix</keyword>
<evidence type="ECO:0000313" key="2">
    <source>
        <dbReference type="EMBL" id="KAF2683416.1"/>
    </source>
</evidence>
<evidence type="ECO:0000313" key="3">
    <source>
        <dbReference type="Proteomes" id="UP000799291"/>
    </source>
</evidence>
<keyword evidence="1" id="KW-0472">Membrane</keyword>
<evidence type="ECO:0000256" key="1">
    <source>
        <dbReference type="SAM" id="Phobius"/>
    </source>
</evidence>
<keyword evidence="3" id="KW-1185">Reference proteome</keyword>
<sequence>MGRNDRYECATGRIPDSLRYFSSDTEGPSTSYRNRHISVFMFSHTQELDALRIRYRRLSPQSLTLFGVFYATAGQAANCSAFLFVGSTYRSGTTCEFSTVMGLCRILFTLGSQAEVGFVTEIVMLFTARIMAFVIHGPQKGWRRAKTGQSLPRRVTGEALRVQQWFRLRHRLDSCSSSIRQHQNITRFLQASVVWIASSVSCNVYARSRLRYITIQYIDPPWYDNLRSKVSAVVRFDDGVPVPW</sequence>
<dbReference type="EMBL" id="MU005584">
    <property type="protein sequence ID" value="KAF2683416.1"/>
    <property type="molecule type" value="Genomic_DNA"/>
</dbReference>
<accession>A0A6G1IYS7</accession>
<dbReference type="AlphaFoldDB" id="A0A6G1IYS7"/>
<dbReference type="Proteomes" id="UP000799291">
    <property type="component" value="Unassembled WGS sequence"/>
</dbReference>
<keyword evidence="1" id="KW-0812">Transmembrane</keyword>
<reference evidence="2" key="1">
    <citation type="journal article" date="2020" name="Stud. Mycol.">
        <title>101 Dothideomycetes genomes: a test case for predicting lifestyles and emergence of pathogens.</title>
        <authorList>
            <person name="Haridas S."/>
            <person name="Albert R."/>
            <person name="Binder M."/>
            <person name="Bloem J."/>
            <person name="Labutti K."/>
            <person name="Salamov A."/>
            <person name="Andreopoulos B."/>
            <person name="Baker S."/>
            <person name="Barry K."/>
            <person name="Bills G."/>
            <person name="Bluhm B."/>
            <person name="Cannon C."/>
            <person name="Castanera R."/>
            <person name="Culley D."/>
            <person name="Daum C."/>
            <person name="Ezra D."/>
            <person name="Gonzalez J."/>
            <person name="Henrissat B."/>
            <person name="Kuo A."/>
            <person name="Liang C."/>
            <person name="Lipzen A."/>
            <person name="Lutzoni F."/>
            <person name="Magnuson J."/>
            <person name="Mondo S."/>
            <person name="Nolan M."/>
            <person name="Ohm R."/>
            <person name="Pangilinan J."/>
            <person name="Park H.-J."/>
            <person name="Ramirez L."/>
            <person name="Alfaro M."/>
            <person name="Sun H."/>
            <person name="Tritt A."/>
            <person name="Yoshinaga Y."/>
            <person name="Zwiers L.-H."/>
            <person name="Turgeon B."/>
            <person name="Goodwin S."/>
            <person name="Spatafora J."/>
            <person name="Crous P."/>
            <person name="Grigoriev I."/>
        </authorList>
    </citation>
    <scope>NUCLEOTIDE SEQUENCE</scope>
    <source>
        <strain evidence="2">CBS 122367</strain>
    </source>
</reference>
<proteinExistence type="predicted"/>
<organism evidence="2 3">
    <name type="scientific">Lentithecium fluviatile CBS 122367</name>
    <dbReference type="NCBI Taxonomy" id="1168545"/>
    <lineage>
        <taxon>Eukaryota</taxon>
        <taxon>Fungi</taxon>
        <taxon>Dikarya</taxon>
        <taxon>Ascomycota</taxon>
        <taxon>Pezizomycotina</taxon>
        <taxon>Dothideomycetes</taxon>
        <taxon>Pleosporomycetidae</taxon>
        <taxon>Pleosporales</taxon>
        <taxon>Massarineae</taxon>
        <taxon>Lentitheciaceae</taxon>
        <taxon>Lentithecium</taxon>
    </lineage>
</organism>
<feature type="transmembrane region" description="Helical" evidence="1">
    <location>
        <begin position="116"/>
        <end position="136"/>
    </location>
</feature>
<name>A0A6G1IYS7_9PLEO</name>